<dbReference type="GO" id="GO:0005794">
    <property type="term" value="C:Golgi apparatus"/>
    <property type="evidence" value="ECO:0007669"/>
    <property type="project" value="UniProtKB-SubCell"/>
</dbReference>
<evidence type="ECO:0000256" key="11">
    <source>
        <dbReference type="SAM" id="Phobius"/>
    </source>
</evidence>
<keyword evidence="9 11" id="KW-0472">Membrane</keyword>
<name>A0A8C6TDX3_9GOBI</name>
<comment type="subcellular location">
    <subcellularLocation>
        <location evidence="1">Endoplasmic reticulum membrane</location>
        <topology evidence="1">Single-pass type I membrane protein</topology>
    </subcellularLocation>
    <subcellularLocation>
        <location evidence="2">Endoplasmic reticulum-Golgi intermediate compartment membrane</location>
        <topology evidence="2">Single-pass type I membrane protein</topology>
    </subcellularLocation>
    <subcellularLocation>
        <location evidence="3">Golgi apparatus</location>
        <location evidence="3">cis-Golgi network membrane</location>
        <topology evidence="3">Single-pass type I membrane protein</topology>
    </subcellularLocation>
    <subcellularLocation>
        <location evidence="10">Membrane</location>
        <topology evidence="10">Single-pass type I membrane protein</topology>
    </subcellularLocation>
</comment>
<organism evidence="14 15">
    <name type="scientific">Neogobius melanostomus</name>
    <name type="common">round goby</name>
    <dbReference type="NCBI Taxonomy" id="47308"/>
    <lineage>
        <taxon>Eukaryota</taxon>
        <taxon>Metazoa</taxon>
        <taxon>Chordata</taxon>
        <taxon>Craniata</taxon>
        <taxon>Vertebrata</taxon>
        <taxon>Euteleostomi</taxon>
        <taxon>Actinopterygii</taxon>
        <taxon>Neopterygii</taxon>
        <taxon>Teleostei</taxon>
        <taxon>Neoteleostei</taxon>
        <taxon>Acanthomorphata</taxon>
        <taxon>Gobiaria</taxon>
        <taxon>Gobiiformes</taxon>
        <taxon>Gobioidei</taxon>
        <taxon>Gobiidae</taxon>
        <taxon>Benthophilinae</taxon>
        <taxon>Neogobiini</taxon>
        <taxon>Neogobius</taxon>
    </lineage>
</organism>
<dbReference type="Pfam" id="PF01105">
    <property type="entry name" value="EMP24_GP25L"/>
    <property type="match status" value="1"/>
</dbReference>
<comment type="similarity">
    <text evidence="4 10">Belongs to the EMP24/GP25L family.</text>
</comment>
<dbReference type="GO" id="GO:0005789">
    <property type="term" value="C:endoplasmic reticulum membrane"/>
    <property type="evidence" value="ECO:0007669"/>
    <property type="project" value="UniProtKB-SubCell"/>
</dbReference>
<evidence type="ECO:0000256" key="4">
    <source>
        <dbReference type="ARBA" id="ARBA00007104"/>
    </source>
</evidence>
<dbReference type="PROSITE" id="PS50866">
    <property type="entry name" value="GOLD"/>
    <property type="match status" value="1"/>
</dbReference>
<dbReference type="PANTHER" id="PTHR22811">
    <property type="entry name" value="TRANSMEMBRANE EMP24 DOMAIN-CONTAINING PROTEIN"/>
    <property type="match status" value="1"/>
</dbReference>
<keyword evidence="15" id="KW-1185">Reference proteome</keyword>
<keyword evidence="8 11" id="KW-1133">Transmembrane helix</keyword>
<accession>A0A8C6TDX3</accession>
<dbReference type="InterPro" id="IPR015720">
    <property type="entry name" value="Emp24-like"/>
</dbReference>
<evidence type="ECO:0000259" key="13">
    <source>
        <dbReference type="PROSITE" id="PS50866"/>
    </source>
</evidence>
<evidence type="ECO:0000256" key="3">
    <source>
        <dbReference type="ARBA" id="ARBA00004619"/>
    </source>
</evidence>
<evidence type="ECO:0000256" key="5">
    <source>
        <dbReference type="ARBA" id="ARBA00022692"/>
    </source>
</evidence>
<evidence type="ECO:0000256" key="10">
    <source>
        <dbReference type="RuleBase" id="RU003827"/>
    </source>
</evidence>
<evidence type="ECO:0000256" key="6">
    <source>
        <dbReference type="ARBA" id="ARBA00022729"/>
    </source>
</evidence>
<reference evidence="14" key="1">
    <citation type="submission" date="2025-08" db="UniProtKB">
        <authorList>
            <consortium name="Ensembl"/>
        </authorList>
    </citation>
    <scope>IDENTIFICATION</scope>
</reference>
<feature type="transmembrane region" description="Helical" evidence="11">
    <location>
        <begin position="206"/>
        <end position="230"/>
    </location>
</feature>
<proteinExistence type="inferred from homology"/>
<dbReference type="SMART" id="SM01190">
    <property type="entry name" value="EMP24_GP25L"/>
    <property type="match status" value="1"/>
</dbReference>
<keyword evidence="7" id="KW-0256">Endoplasmic reticulum</keyword>
<feature type="chain" id="PRO_5034903034" evidence="12">
    <location>
        <begin position="27"/>
        <end position="238"/>
    </location>
</feature>
<dbReference type="AlphaFoldDB" id="A0A8C6TDX3"/>
<protein>
    <submittedName>
        <fullName evidence="14">Transmembrane p24 trafficking protein 5</fullName>
    </submittedName>
</protein>
<keyword evidence="5 10" id="KW-0812">Transmembrane</keyword>
<sequence>MEVSSVSFHVVLVVFALVLEFNVLAAFSQSVDSDFTFTLPSGRRECFYQTMKKHASLEIEYQVLDGAGLDVDFHIASPTGEILYNDYRKSDGVHTVETEDGDYMFCFDNTFSAVSEKIIFFELILDNMETDEDPEDWKEYVHGTDMLDMKLEDIMVRVYQVNFKPFMSASSTLARLSKSVHLQTVLKAFEARDRNLQESNFDRVNFWSVTNLIVMVIVSAVQVFLVRSLFEDKRKIRT</sequence>
<feature type="signal peptide" evidence="12">
    <location>
        <begin position="1"/>
        <end position="26"/>
    </location>
</feature>
<evidence type="ECO:0000256" key="12">
    <source>
        <dbReference type="SAM" id="SignalP"/>
    </source>
</evidence>
<evidence type="ECO:0000256" key="8">
    <source>
        <dbReference type="ARBA" id="ARBA00022989"/>
    </source>
</evidence>
<dbReference type="Ensembl" id="ENSNMLT00000020944.1">
    <property type="protein sequence ID" value="ENSNMLP00000018621.1"/>
    <property type="gene ID" value="ENSNMLG00000012060.1"/>
</dbReference>
<evidence type="ECO:0000313" key="14">
    <source>
        <dbReference type="Ensembl" id="ENSNMLP00000018621.1"/>
    </source>
</evidence>
<feature type="domain" description="GOLD" evidence="13">
    <location>
        <begin position="44"/>
        <end position="125"/>
    </location>
</feature>
<evidence type="ECO:0000313" key="15">
    <source>
        <dbReference type="Proteomes" id="UP000694523"/>
    </source>
</evidence>
<evidence type="ECO:0000256" key="2">
    <source>
        <dbReference type="ARBA" id="ARBA00004151"/>
    </source>
</evidence>
<dbReference type="SUPFAM" id="SSF101576">
    <property type="entry name" value="Supernatant protein factor (SPF), C-terminal domain"/>
    <property type="match status" value="1"/>
</dbReference>
<evidence type="ECO:0000256" key="9">
    <source>
        <dbReference type="ARBA" id="ARBA00023136"/>
    </source>
</evidence>
<evidence type="ECO:0000256" key="1">
    <source>
        <dbReference type="ARBA" id="ARBA00004115"/>
    </source>
</evidence>
<dbReference type="Proteomes" id="UP000694523">
    <property type="component" value="Unplaced"/>
</dbReference>
<dbReference type="InterPro" id="IPR036598">
    <property type="entry name" value="GOLD_dom_sf"/>
</dbReference>
<dbReference type="GO" id="GO:0033116">
    <property type="term" value="C:endoplasmic reticulum-Golgi intermediate compartment membrane"/>
    <property type="evidence" value="ECO:0007669"/>
    <property type="project" value="UniProtKB-SubCell"/>
</dbReference>
<dbReference type="InterPro" id="IPR009038">
    <property type="entry name" value="GOLD_dom"/>
</dbReference>
<evidence type="ECO:0000256" key="7">
    <source>
        <dbReference type="ARBA" id="ARBA00022824"/>
    </source>
</evidence>
<reference evidence="14" key="2">
    <citation type="submission" date="2025-09" db="UniProtKB">
        <authorList>
            <consortium name="Ensembl"/>
        </authorList>
    </citation>
    <scope>IDENTIFICATION</scope>
</reference>
<keyword evidence="6 12" id="KW-0732">Signal</keyword>